<dbReference type="SUPFAM" id="SSF53335">
    <property type="entry name" value="S-adenosyl-L-methionine-dependent methyltransferases"/>
    <property type="match status" value="1"/>
</dbReference>
<dbReference type="OrthoDB" id="2161780at2759"/>
<organism evidence="2 3">
    <name type="scientific">Parascedosporium putredinis</name>
    <dbReference type="NCBI Taxonomy" id="1442378"/>
    <lineage>
        <taxon>Eukaryota</taxon>
        <taxon>Fungi</taxon>
        <taxon>Dikarya</taxon>
        <taxon>Ascomycota</taxon>
        <taxon>Pezizomycotina</taxon>
        <taxon>Sordariomycetes</taxon>
        <taxon>Hypocreomycetidae</taxon>
        <taxon>Microascales</taxon>
        <taxon>Microascaceae</taxon>
        <taxon>Parascedosporium</taxon>
    </lineage>
</organism>
<dbReference type="PANTHER" id="PTHR43591:SF102">
    <property type="entry name" value="S-ADENOSYL-L-METHIONINE-DEPENDENT METHYLTRANSFERASE"/>
    <property type="match status" value="1"/>
</dbReference>
<dbReference type="Gene3D" id="3.40.640.10">
    <property type="entry name" value="Type I PLP-dependent aspartate aminotransferase-like (Major domain)"/>
    <property type="match status" value="1"/>
</dbReference>
<dbReference type="AlphaFoldDB" id="A0A9P1H2N0"/>
<reference evidence="2" key="1">
    <citation type="submission" date="2022-11" db="EMBL/GenBank/DDBJ databases">
        <authorList>
            <person name="Scott C."/>
            <person name="Bruce N."/>
        </authorList>
    </citation>
    <scope>NUCLEOTIDE SEQUENCE</scope>
</reference>
<dbReference type="Proteomes" id="UP000838763">
    <property type="component" value="Unassembled WGS sequence"/>
</dbReference>
<accession>A0A9P1H2N0</accession>
<dbReference type="PANTHER" id="PTHR43591">
    <property type="entry name" value="METHYLTRANSFERASE"/>
    <property type="match status" value="1"/>
</dbReference>
<dbReference type="CDD" id="cd02440">
    <property type="entry name" value="AdoMet_MTases"/>
    <property type="match status" value="1"/>
</dbReference>
<evidence type="ECO:0000313" key="2">
    <source>
        <dbReference type="EMBL" id="CAI4215510.1"/>
    </source>
</evidence>
<dbReference type="GO" id="GO:0008168">
    <property type="term" value="F:methyltransferase activity"/>
    <property type="evidence" value="ECO:0007669"/>
    <property type="project" value="TreeGrafter"/>
</dbReference>
<dbReference type="InterPro" id="IPR029063">
    <property type="entry name" value="SAM-dependent_MTases_sf"/>
</dbReference>
<proteinExistence type="inferred from homology"/>
<sequence length="762" mass="85891">MPYVPAMALSRYTEHQLTHLHHADSITIDPHKSGYLNYAAGGLCYRDERTRYLITWTSPIVSHNHDQVENMGAYGVEGSKAGATAAAVWLTHKTIGLHQLGYGRLLGEALFTSTKVGCSIDVSALPLMIYILTFFRDYKLYCHWATMTDSDDDLIVVPFVQLPSERMGKGREIVEADKQRIRDEILGPTNEQIYENKDSWDLMSELGGDLMINAFACNFKIHGKPNTNVGEANYLNQRIFSRLSISSIKDTIADKPMILTSSVFAEEAYGRCLQTFKKRLRLSDGQEATRGDLRFLVNVTMCPWTSDGPFLNNLVSSFRHVAMEEIKRCKIRNEVKPGLHAFVMQGLDNIFLVHLPMFKALRAQHPTKLYTMSNGNLANLDDMIKPDSDLDWRMMEGIPGKPGAQLITTFRLSNIHVVVKESLSSGALHSHYPDRMPFYLYGSQNELHLDHILTMPPNIQLTADRIQAELTPPLSEKQLRNGVVAVFEDMFEKSFQPLPLVASLCSFRANNHRGGAPSKRRQVDVFGHLQSYVWLVTLRGELCLSPKKDGAKRVLDVGTGTGVWAIDYADAHPEAQGTPNCSFEVDDVEKDWTWEKPFDFIFGRVLAGCFSDYQAFIDKAFAALEPGGYLELQDVYTPWTSDDETLSKDSSMYKIGAECGEASRILGRPLDQCAKYKEYLANAGFVDIVERKFKWPLGVWPRDKYYKDIGQLYFDNIEANLEGLSMALLHRALGWTAEEVQTLCAGAREELRLGFIHAYTPV</sequence>
<evidence type="ECO:0008006" key="4">
    <source>
        <dbReference type="Google" id="ProtNLM"/>
    </source>
</evidence>
<dbReference type="Gene3D" id="3.40.50.150">
    <property type="entry name" value="Vaccinia Virus protein VP39"/>
    <property type="match status" value="1"/>
</dbReference>
<keyword evidence="3" id="KW-1185">Reference proteome</keyword>
<dbReference type="EMBL" id="CALLCH030000012">
    <property type="protein sequence ID" value="CAI4215510.1"/>
    <property type="molecule type" value="Genomic_DNA"/>
</dbReference>
<dbReference type="SUPFAM" id="SSF53383">
    <property type="entry name" value="PLP-dependent transferases"/>
    <property type="match status" value="1"/>
</dbReference>
<comment type="caution">
    <text evidence="2">The sequence shown here is derived from an EMBL/GenBank/DDBJ whole genome shotgun (WGS) entry which is preliminary data.</text>
</comment>
<dbReference type="InterPro" id="IPR015424">
    <property type="entry name" value="PyrdxlP-dep_Trfase"/>
</dbReference>
<gene>
    <name evidence="2" type="ORF">PPNO1_LOCUS5221</name>
</gene>
<dbReference type="Pfam" id="PF13489">
    <property type="entry name" value="Methyltransf_23"/>
    <property type="match status" value="1"/>
</dbReference>
<dbReference type="InterPro" id="IPR015421">
    <property type="entry name" value="PyrdxlP-dep_Trfase_major"/>
</dbReference>
<evidence type="ECO:0000313" key="3">
    <source>
        <dbReference type="Proteomes" id="UP000838763"/>
    </source>
</evidence>
<name>A0A9P1H2N0_9PEZI</name>
<comment type="similarity">
    <text evidence="1">Belongs to the methyltransferase superfamily. LaeA methyltransferase family.</text>
</comment>
<protein>
    <recommendedName>
        <fullName evidence="4">Methyltransferase domain-containing protein</fullName>
    </recommendedName>
</protein>
<evidence type="ECO:0000256" key="1">
    <source>
        <dbReference type="ARBA" id="ARBA00038158"/>
    </source>
</evidence>